<accession>A0A0A9B1Y4</accession>
<protein>
    <submittedName>
        <fullName evidence="1">Uncharacterized protein</fullName>
    </submittedName>
</protein>
<sequence length="24" mass="2641">MRPSSWPSSLASRIRGGGGYLNKY</sequence>
<name>A0A0A9B1Y4_ARUDO</name>
<dbReference type="EMBL" id="GBRH01244548">
    <property type="protein sequence ID" value="JAD53347.1"/>
    <property type="molecule type" value="Transcribed_RNA"/>
</dbReference>
<reference evidence="1" key="1">
    <citation type="submission" date="2014-09" db="EMBL/GenBank/DDBJ databases">
        <authorList>
            <person name="Magalhaes I.L.F."/>
            <person name="Oliveira U."/>
            <person name="Santos F.R."/>
            <person name="Vidigal T.H.D.A."/>
            <person name="Brescovit A.D."/>
            <person name="Santos A.J."/>
        </authorList>
    </citation>
    <scope>NUCLEOTIDE SEQUENCE</scope>
    <source>
        <tissue evidence="1">Shoot tissue taken approximately 20 cm above the soil surface</tissue>
    </source>
</reference>
<proteinExistence type="predicted"/>
<reference evidence="1" key="2">
    <citation type="journal article" date="2015" name="Data Brief">
        <title>Shoot transcriptome of the giant reed, Arundo donax.</title>
        <authorList>
            <person name="Barrero R.A."/>
            <person name="Guerrero F.D."/>
            <person name="Moolhuijzen P."/>
            <person name="Goolsby J.A."/>
            <person name="Tidwell J."/>
            <person name="Bellgard S.E."/>
            <person name="Bellgard M.I."/>
        </authorList>
    </citation>
    <scope>NUCLEOTIDE SEQUENCE</scope>
    <source>
        <tissue evidence="1">Shoot tissue taken approximately 20 cm above the soil surface</tissue>
    </source>
</reference>
<dbReference type="AlphaFoldDB" id="A0A0A9B1Y4"/>
<organism evidence="1">
    <name type="scientific">Arundo donax</name>
    <name type="common">Giant reed</name>
    <name type="synonym">Donax arundinaceus</name>
    <dbReference type="NCBI Taxonomy" id="35708"/>
    <lineage>
        <taxon>Eukaryota</taxon>
        <taxon>Viridiplantae</taxon>
        <taxon>Streptophyta</taxon>
        <taxon>Embryophyta</taxon>
        <taxon>Tracheophyta</taxon>
        <taxon>Spermatophyta</taxon>
        <taxon>Magnoliopsida</taxon>
        <taxon>Liliopsida</taxon>
        <taxon>Poales</taxon>
        <taxon>Poaceae</taxon>
        <taxon>PACMAD clade</taxon>
        <taxon>Arundinoideae</taxon>
        <taxon>Arundineae</taxon>
        <taxon>Arundo</taxon>
    </lineage>
</organism>
<evidence type="ECO:0000313" key="1">
    <source>
        <dbReference type="EMBL" id="JAD53347.1"/>
    </source>
</evidence>